<dbReference type="GO" id="GO:0051087">
    <property type="term" value="F:protein-folding chaperone binding"/>
    <property type="evidence" value="ECO:0007669"/>
    <property type="project" value="TreeGrafter"/>
</dbReference>
<keyword evidence="3" id="KW-0862">Zinc</keyword>
<feature type="non-terminal residue" evidence="7">
    <location>
        <position position="1"/>
    </location>
</feature>
<dbReference type="GO" id="GO:0030150">
    <property type="term" value="P:protein import into mitochondrial matrix"/>
    <property type="evidence" value="ECO:0007669"/>
    <property type="project" value="TreeGrafter"/>
</dbReference>
<dbReference type="RefSeq" id="XP_040712664.1">
    <property type="nucleotide sequence ID" value="XM_040854612.1"/>
</dbReference>
<keyword evidence="8" id="KW-1185">Reference proteome</keyword>
<evidence type="ECO:0000256" key="1">
    <source>
        <dbReference type="ARBA" id="ARBA00022723"/>
    </source>
</evidence>
<keyword evidence="1" id="KW-0479">Metal-binding</keyword>
<dbReference type="GeneID" id="63770824"/>
<evidence type="ECO:0000256" key="2">
    <source>
        <dbReference type="ARBA" id="ARBA00022771"/>
    </source>
</evidence>
<dbReference type="GO" id="GO:0050821">
    <property type="term" value="P:protein stabilization"/>
    <property type="evidence" value="ECO:0007669"/>
    <property type="project" value="TreeGrafter"/>
</dbReference>
<evidence type="ECO:0000313" key="8">
    <source>
        <dbReference type="Proteomes" id="UP000193689"/>
    </source>
</evidence>
<dbReference type="PANTHER" id="PTHR20922">
    <property type="entry name" value="DNL-TYPE ZINC FINGER PROTEIN"/>
    <property type="match status" value="1"/>
</dbReference>
<feature type="domain" description="DNL-type" evidence="6">
    <location>
        <begin position="31"/>
        <end position="122"/>
    </location>
</feature>
<evidence type="ECO:0000313" key="7">
    <source>
        <dbReference type="EMBL" id="ORY60230.1"/>
    </source>
</evidence>
<dbReference type="PROSITE" id="PS51501">
    <property type="entry name" value="ZF_DNL"/>
    <property type="match status" value="1"/>
</dbReference>
<evidence type="ECO:0000256" key="3">
    <source>
        <dbReference type="ARBA" id="ARBA00022833"/>
    </source>
</evidence>
<dbReference type="InterPro" id="IPR007853">
    <property type="entry name" value="Znf_DNL-typ"/>
</dbReference>
<organism evidence="7 8">
    <name type="scientific">Pseudomassariella vexata</name>
    <dbReference type="NCBI Taxonomy" id="1141098"/>
    <lineage>
        <taxon>Eukaryota</taxon>
        <taxon>Fungi</taxon>
        <taxon>Dikarya</taxon>
        <taxon>Ascomycota</taxon>
        <taxon>Pezizomycotina</taxon>
        <taxon>Sordariomycetes</taxon>
        <taxon>Xylariomycetidae</taxon>
        <taxon>Amphisphaeriales</taxon>
        <taxon>Pseudomassariaceae</taxon>
        <taxon>Pseudomassariella</taxon>
    </lineage>
</organism>
<dbReference type="EMBL" id="MCFJ01000012">
    <property type="protein sequence ID" value="ORY60230.1"/>
    <property type="molecule type" value="Genomic_DNA"/>
</dbReference>
<evidence type="ECO:0000256" key="5">
    <source>
        <dbReference type="SAM" id="MobiDB-lite"/>
    </source>
</evidence>
<evidence type="ECO:0000256" key="4">
    <source>
        <dbReference type="PROSITE-ProRule" id="PRU00834"/>
    </source>
</evidence>
<accession>A0A1Y2DLU2</accession>
<keyword evidence="2 4" id="KW-0863">Zinc-finger</keyword>
<gene>
    <name evidence="7" type="ORF">BCR38DRAFT_305705</name>
</gene>
<feature type="non-terminal residue" evidence="7">
    <location>
        <position position="122"/>
    </location>
</feature>
<proteinExistence type="predicted"/>
<dbReference type="GO" id="GO:0005739">
    <property type="term" value="C:mitochondrion"/>
    <property type="evidence" value="ECO:0007669"/>
    <property type="project" value="TreeGrafter"/>
</dbReference>
<dbReference type="PANTHER" id="PTHR20922:SF13">
    <property type="entry name" value="DNL-TYPE ZINC FINGER PROTEIN"/>
    <property type="match status" value="1"/>
</dbReference>
<dbReference type="Proteomes" id="UP000193689">
    <property type="component" value="Unassembled WGS sequence"/>
</dbReference>
<dbReference type="STRING" id="1141098.A0A1Y2DLU2"/>
<evidence type="ECO:0000259" key="6">
    <source>
        <dbReference type="PROSITE" id="PS51501"/>
    </source>
</evidence>
<dbReference type="GO" id="GO:0006457">
    <property type="term" value="P:protein folding"/>
    <property type="evidence" value="ECO:0007669"/>
    <property type="project" value="TreeGrafter"/>
</dbReference>
<dbReference type="InterPro" id="IPR024158">
    <property type="entry name" value="Mt_import_TIM15"/>
</dbReference>
<dbReference type="AlphaFoldDB" id="A0A1Y2DLU2"/>
<protein>
    <submittedName>
        <fullName evidence="7">DNL zinc finger-domain-containing protein</fullName>
    </submittedName>
</protein>
<feature type="region of interest" description="Disordered" evidence="5">
    <location>
        <begin position="1"/>
        <end position="30"/>
    </location>
</feature>
<name>A0A1Y2DLU2_9PEZI</name>
<sequence length="122" mass="13702">RFAHAIPKPQSRTPAVSPEEDADTPEKPRKLLEPHYELTFTCVPCGSRSTHAISKQGYHNGSVLITCPSCRNRHVISDHLNIFGDRKMTVEDLMKERGQLVKRGTLGEDGDVEFWEDGTVTE</sequence>
<reference evidence="7 8" key="1">
    <citation type="submission" date="2016-07" db="EMBL/GenBank/DDBJ databases">
        <title>Pervasive Adenine N6-methylation of Active Genes in Fungi.</title>
        <authorList>
            <consortium name="DOE Joint Genome Institute"/>
            <person name="Mondo S.J."/>
            <person name="Dannebaum R.O."/>
            <person name="Kuo R.C."/>
            <person name="Labutti K."/>
            <person name="Haridas S."/>
            <person name="Kuo A."/>
            <person name="Salamov A."/>
            <person name="Ahrendt S.R."/>
            <person name="Lipzen A."/>
            <person name="Sullivan W."/>
            <person name="Andreopoulos W.B."/>
            <person name="Clum A."/>
            <person name="Lindquist E."/>
            <person name="Daum C."/>
            <person name="Ramamoorthy G.K."/>
            <person name="Gryganskyi A."/>
            <person name="Culley D."/>
            <person name="Magnuson J.K."/>
            <person name="James T.Y."/>
            <person name="O'Malley M.A."/>
            <person name="Stajich J.E."/>
            <person name="Spatafora J.W."/>
            <person name="Visel A."/>
            <person name="Grigoriev I.V."/>
        </authorList>
    </citation>
    <scope>NUCLEOTIDE SEQUENCE [LARGE SCALE GENOMIC DNA]</scope>
    <source>
        <strain evidence="7 8">CBS 129021</strain>
    </source>
</reference>
<comment type="caution">
    <text evidence="7">The sequence shown here is derived from an EMBL/GenBank/DDBJ whole genome shotgun (WGS) entry which is preliminary data.</text>
</comment>
<dbReference type="GO" id="GO:0008270">
    <property type="term" value="F:zinc ion binding"/>
    <property type="evidence" value="ECO:0007669"/>
    <property type="project" value="UniProtKB-KW"/>
</dbReference>
<dbReference type="OrthoDB" id="512667at2759"/>
<dbReference type="InParanoid" id="A0A1Y2DLU2"/>
<dbReference type="Pfam" id="PF05180">
    <property type="entry name" value="zf-DNL"/>
    <property type="match status" value="1"/>
</dbReference>